<dbReference type="SMART" id="SM00406">
    <property type="entry name" value="IGv"/>
    <property type="match status" value="1"/>
</dbReference>
<dbReference type="InterPro" id="IPR013783">
    <property type="entry name" value="Ig-like_fold"/>
</dbReference>
<evidence type="ECO:0000256" key="4">
    <source>
        <dbReference type="SAM" id="SignalP"/>
    </source>
</evidence>
<dbReference type="InterPro" id="IPR050199">
    <property type="entry name" value="IgHV"/>
</dbReference>
<name>A0A0Q3URR8_AMAAE</name>
<keyword evidence="4" id="KW-0732">Signal</keyword>
<dbReference type="GO" id="GO:0005576">
    <property type="term" value="C:extracellular region"/>
    <property type="evidence" value="ECO:0007669"/>
    <property type="project" value="UniProtKB-ARBA"/>
</dbReference>
<reference evidence="6 7" key="1">
    <citation type="submission" date="2015-10" db="EMBL/GenBank/DDBJ databases">
        <authorList>
            <person name="Gilbert D.G."/>
        </authorList>
    </citation>
    <scope>NUCLEOTIDE SEQUENCE [LARGE SCALE GENOMIC DNA]</scope>
    <source>
        <strain evidence="6">FVVF132</strain>
    </source>
</reference>
<dbReference type="Proteomes" id="UP000051836">
    <property type="component" value="Unassembled WGS sequence"/>
</dbReference>
<evidence type="ECO:0000256" key="2">
    <source>
        <dbReference type="ARBA" id="ARBA00023130"/>
    </source>
</evidence>
<dbReference type="SUPFAM" id="SSF48726">
    <property type="entry name" value="Immunoglobulin"/>
    <property type="match status" value="1"/>
</dbReference>
<organism evidence="6 7">
    <name type="scientific">Amazona aestiva</name>
    <name type="common">Blue-fronted Amazon parrot</name>
    <dbReference type="NCBI Taxonomy" id="12930"/>
    <lineage>
        <taxon>Eukaryota</taxon>
        <taxon>Metazoa</taxon>
        <taxon>Chordata</taxon>
        <taxon>Craniata</taxon>
        <taxon>Vertebrata</taxon>
        <taxon>Euteleostomi</taxon>
        <taxon>Archelosauria</taxon>
        <taxon>Archosauria</taxon>
        <taxon>Dinosauria</taxon>
        <taxon>Saurischia</taxon>
        <taxon>Theropoda</taxon>
        <taxon>Coelurosauria</taxon>
        <taxon>Aves</taxon>
        <taxon>Neognathae</taxon>
        <taxon>Neoaves</taxon>
        <taxon>Telluraves</taxon>
        <taxon>Australaves</taxon>
        <taxon>Psittaciformes</taxon>
        <taxon>Psittacidae</taxon>
        <taxon>Amazona</taxon>
    </lineage>
</organism>
<dbReference type="STRING" id="12930.A0A0Q3URR8"/>
<dbReference type="GO" id="GO:0002250">
    <property type="term" value="P:adaptive immune response"/>
    <property type="evidence" value="ECO:0007669"/>
    <property type="project" value="UniProtKB-KW"/>
</dbReference>
<dbReference type="InterPro" id="IPR036179">
    <property type="entry name" value="Ig-like_dom_sf"/>
</dbReference>
<protein>
    <submittedName>
        <fullName evidence="6">Ig heavy chain V region G4</fullName>
    </submittedName>
</protein>
<keyword evidence="1" id="KW-0391">Immunity</keyword>
<accession>A0A0Q3URR8</accession>
<evidence type="ECO:0000256" key="3">
    <source>
        <dbReference type="ARBA" id="ARBA00043265"/>
    </source>
</evidence>
<dbReference type="EMBL" id="LMAW01002614">
    <property type="protein sequence ID" value="KQK79090.1"/>
    <property type="molecule type" value="Genomic_DNA"/>
</dbReference>
<feature type="signal peptide" evidence="4">
    <location>
        <begin position="1"/>
        <end position="24"/>
    </location>
</feature>
<gene>
    <name evidence="6" type="ORF">AAES_107862</name>
</gene>
<dbReference type="Pfam" id="PF07686">
    <property type="entry name" value="V-set"/>
    <property type="match status" value="1"/>
</dbReference>
<dbReference type="PROSITE" id="PS50835">
    <property type="entry name" value="IG_LIKE"/>
    <property type="match status" value="1"/>
</dbReference>
<dbReference type="GO" id="GO:0019814">
    <property type="term" value="C:immunoglobulin complex"/>
    <property type="evidence" value="ECO:0007669"/>
    <property type="project" value="UniProtKB-KW"/>
</dbReference>
<dbReference type="Gene3D" id="2.60.40.10">
    <property type="entry name" value="Immunoglobulins"/>
    <property type="match status" value="1"/>
</dbReference>
<evidence type="ECO:0000259" key="5">
    <source>
        <dbReference type="PROSITE" id="PS50835"/>
    </source>
</evidence>
<sequence>MMVPGLRLWLLAMALALELAGVWAQFRLEETGGGLRAPGGSVLLSCRAIGFTFETYEIQWYRQAPGGTLEWVSIISFDSSVTKFAQSVESRASASRDSSELESSLSLRALQPQDSARYFCAVYTETIDHAELQQKDAGAPPGCAGCEE</sequence>
<evidence type="ECO:0000313" key="7">
    <source>
        <dbReference type="Proteomes" id="UP000051836"/>
    </source>
</evidence>
<dbReference type="InterPro" id="IPR007110">
    <property type="entry name" value="Ig-like_dom"/>
</dbReference>
<dbReference type="AlphaFoldDB" id="A0A0Q3URR8"/>
<dbReference type="SMART" id="SM00409">
    <property type="entry name" value="IG"/>
    <property type="match status" value="1"/>
</dbReference>
<dbReference type="OrthoDB" id="9426090at2759"/>
<keyword evidence="3" id="KW-1280">Immunoglobulin</keyword>
<comment type="caution">
    <text evidence="6">The sequence shown here is derived from an EMBL/GenBank/DDBJ whole genome shotgun (WGS) entry which is preliminary data.</text>
</comment>
<feature type="chain" id="PRO_5006208407" evidence="4">
    <location>
        <begin position="25"/>
        <end position="148"/>
    </location>
</feature>
<evidence type="ECO:0000313" key="6">
    <source>
        <dbReference type="EMBL" id="KQK79090.1"/>
    </source>
</evidence>
<evidence type="ECO:0000256" key="1">
    <source>
        <dbReference type="ARBA" id="ARBA00022859"/>
    </source>
</evidence>
<feature type="domain" description="Ig-like" evidence="5">
    <location>
        <begin position="39"/>
        <end position="133"/>
    </location>
</feature>
<dbReference type="InterPro" id="IPR003599">
    <property type="entry name" value="Ig_sub"/>
</dbReference>
<dbReference type="PANTHER" id="PTHR23266">
    <property type="entry name" value="IMMUNOGLOBULIN HEAVY CHAIN"/>
    <property type="match status" value="1"/>
</dbReference>
<dbReference type="InterPro" id="IPR013106">
    <property type="entry name" value="Ig_V-set"/>
</dbReference>
<keyword evidence="2" id="KW-1064">Adaptive immunity</keyword>
<proteinExistence type="predicted"/>
<keyword evidence="7" id="KW-1185">Reference proteome</keyword>